<evidence type="ECO:0000313" key="8">
    <source>
        <dbReference type="EMBL" id="KAK2615357.1"/>
    </source>
</evidence>
<evidence type="ECO:0000256" key="2">
    <source>
        <dbReference type="ARBA" id="ARBA00022692"/>
    </source>
</evidence>
<evidence type="ECO:0000256" key="4">
    <source>
        <dbReference type="ARBA" id="ARBA00023136"/>
    </source>
</evidence>
<feature type="compositionally biased region" description="Polar residues" evidence="5">
    <location>
        <begin position="27"/>
        <end position="42"/>
    </location>
</feature>
<name>A0AAD9SST4_PHOAM</name>
<keyword evidence="2 6" id="KW-0812">Transmembrane</keyword>
<evidence type="ECO:0000259" key="7">
    <source>
        <dbReference type="PROSITE" id="PS50850"/>
    </source>
</evidence>
<feature type="domain" description="Major facilitator superfamily (MFS) profile" evidence="7">
    <location>
        <begin position="54"/>
        <end position="492"/>
    </location>
</feature>
<dbReference type="Gene3D" id="1.20.1250.20">
    <property type="entry name" value="MFS general substrate transporter like domains"/>
    <property type="match status" value="1"/>
</dbReference>
<evidence type="ECO:0000313" key="9">
    <source>
        <dbReference type="Proteomes" id="UP001265746"/>
    </source>
</evidence>
<feature type="region of interest" description="Disordered" evidence="5">
    <location>
        <begin position="23"/>
        <end position="42"/>
    </location>
</feature>
<dbReference type="PANTHER" id="PTHR23508">
    <property type="entry name" value="CARBOXYLIC ACID TRANSPORTER PROTEIN HOMOLOG"/>
    <property type="match status" value="1"/>
</dbReference>
<feature type="transmembrane region" description="Helical" evidence="6">
    <location>
        <begin position="373"/>
        <end position="396"/>
    </location>
</feature>
<dbReference type="PANTHER" id="PTHR23508:SF10">
    <property type="entry name" value="CARBOXYLIC ACID TRANSPORTER PROTEIN HOMOLOG"/>
    <property type="match status" value="1"/>
</dbReference>
<feature type="transmembrane region" description="Helical" evidence="6">
    <location>
        <begin position="303"/>
        <end position="320"/>
    </location>
</feature>
<accession>A0AAD9SST4</accession>
<feature type="transmembrane region" description="Helical" evidence="6">
    <location>
        <begin position="468"/>
        <end position="487"/>
    </location>
</feature>
<keyword evidence="9" id="KW-1185">Reference proteome</keyword>
<dbReference type="InterPro" id="IPR020846">
    <property type="entry name" value="MFS_dom"/>
</dbReference>
<dbReference type="PROSITE" id="PS50850">
    <property type="entry name" value="MFS"/>
    <property type="match status" value="1"/>
</dbReference>
<reference evidence="8" key="1">
    <citation type="submission" date="2023-06" db="EMBL/GenBank/DDBJ databases">
        <authorList>
            <person name="Noh H."/>
        </authorList>
    </citation>
    <scope>NUCLEOTIDE SEQUENCE</scope>
    <source>
        <strain evidence="8">DUCC20226</strain>
    </source>
</reference>
<proteinExistence type="predicted"/>
<dbReference type="Proteomes" id="UP001265746">
    <property type="component" value="Unassembled WGS sequence"/>
</dbReference>
<evidence type="ECO:0000256" key="5">
    <source>
        <dbReference type="SAM" id="MobiDB-lite"/>
    </source>
</evidence>
<feature type="transmembrane region" description="Helical" evidence="6">
    <location>
        <begin position="123"/>
        <end position="141"/>
    </location>
</feature>
<comment type="subcellular location">
    <subcellularLocation>
        <location evidence="1">Membrane</location>
        <topology evidence="1">Multi-pass membrane protein</topology>
    </subcellularLocation>
</comment>
<dbReference type="InterPro" id="IPR005828">
    <property type="entry name" value="MFS_sugar_transport-like"/>
</dbReference>
<feature type="transmembrane region" description="Helical" evidence="6">
    <location>
        <begin position="251"/>
        <end position="273"/>
    </location>
</feature>
<organism evidence="8 9">
    <name type="scientific">Phomopsis amygdali</name>
    <name type="common">Fusicoccum amygdali</name>
    <dbReference type="NCBI Taxonomy" id="1214568"/>
    <lineage>
        <taxon>Eukaryota</taxon>
        <taxon>Fungi</taxon>
        <taxon>Dikarya</taxon>
        <taxon>Ascomycota</taxon>
        <taxon>Pezizomycotina</taxon>
        <taxon>Sordariomycetes</taxon>
        <taxon>Sordariomycetidae</taxon>
        <taxon>Diaporthales</taxon>
        <taxon>Diaporthaceae</taxon>
        <taxon>Diaporthe</taxon>
    </lineage>
</organism>
<dbReference type="Pfam" id="PF00083">
    <property type="entry name" value="Sugar_tr"/>
    <property type="match status" value="2"/>
</dbReference>
<keyword evidence="3 6" id="KW-1133">Transmembrane helix</keyword>
<dbReference type="AlphaFoldDB" id="A0AAD9SST4"/>
<evidence type="ECO:0000256" key="1">
    <source>
        <dbReference type="ARBA" id="ARBA00004141"/>
    </source>
</evidence>
<dbReference type="InterPro" id="IPR036259">
    <property type="entry name" value="MFS_trans_sf"/>
</dbReference>
<dbReference type="GO" id="GO:0046943">
    <property type="term" value="F:carboxylic acid transmembrane transporter activity"/>
    <property type="evidence" value="ECO:0007669"/>
    <property type="project" value="TreeGrafter"/>
</dbReference>
<keyword evidence="4 6" id="KW-0472">Membrane</keyword>
<dbReference type="EMBL" id="JAUJFL010000001">
    <property type="protein sequence ID" value="KAK2615357.1"/>
    <property type="molecule type" value="Genomic_DNA"/>
</dbReference>
<gene>
    <name evidence="8" type="ORF">N8I77_002119</name>
</gene>
<evidence type="ECO:0000256" key="6">
    <source>
        <dbReference type="SAM" id="Phobius"/>
    </source>
</evidence>
<feature type="transmembrane region" description="Helical" evidence="6">
    <location>
        <begin position="219"/>
        <end position="245"/>
    </location>
</feature>
<comment type="caution">
    <text evidence="8">The sequence shown here is derived from an EMBL/GenBank/DDBJ whole genome shotgun (WGS) entry which is preliminary data.</text>
</comment>
<dbReference type="SUPFAM" id="SSF103473">
    <property type="entry name" value="MFS general substrate transporter"/>
    <property type="match status" value="2"/>
</dbReference>
<feature type="transmembrane region" description="Helical" evidence="6">
    <location>
        <begin position="95"/>
        <end position="117"/>
    </location>
</feature>
<evidence type="ECO:0000256" key="3">
    <source>
        <dbReference type="ARBA" id="ARBA00022989"/>
    </source>
</evidence>
<sequence length="524" mass="57145">MSCPPQIAVFEQLGDTPVVDMSEKKQTPGTVSGVLNQGQPRSQESNCRTASIFAVAGCTAANFSDGYQQQVASTVNLIFAHMLGKEYTSDDKTRISNALIVGQIFGILLLGFVTDWWSRKAGMVFTSALVVIGSLMATLALRVQHLGVENMLWYLTVVRGMAGVGVGGEFPAGAAVSSSTIRKENKGGGWGVKHSDTDLFEKAACEGMEDYKPKSRGPIFVCATTFITCWGGPVCVFVYLMTLIASNNNLATSYIAVNSVSVTLPLFVFMFRLRMQDSKLFQRSNFKSTKTARIPLRLILKRYWVRLLGTGGAFFIYDFVNFPNSIMSSTIINTLVPGKALQTVAIWQLILSLMTLPGVFAGIFLVNKLGRRWTGILGFGGYLLVGLIVGCSFAQISKVIPAFVVMYGLMQSLGHMGPGATLGLVSTESYPTAIRGVCYAMSAALGKAGAAVGTEVFTPIKENLGQRWTFFFAAIFGAIGMVVYWFLIEDMTQSDLLAEDKAFEIYLRENGWEDEMLEKAERRE</sequence>
<dbReference type="GO" id="GO:0005886">
    <property type="term" value="C:plasma membrane"/>
    <property type="evidence" value="ECO:0007669"/>
    <property type="project" value="TreeGrafter"/>
</dbReference>
<feature type="transmembrane region" description="Helical" evidence="6">
    <location>
        <begin position="345"/>
        <end position="366"/>
    </location>
</feature>
<protein>
    <recommendedName>
        <fullName evidence="7">Major facilitator superfamily (MFS) profile domain-containing protein</fullName>
    </recommendedName>
</protein>